<dbReference type="EMBL" id="JBHSKF010000005">
    <property type="protein sequence ID" value="MFC5288147.1"/>
    <property type="molecule type" value="Genomic_DNA"/>
</dbReference>
<name>A0ABW0EL70_9PSEU</name>
<dbReference type="Proteomes" id="UP001596157">
    <property type="component" value="Unassembled WGS sequence"/>
</dbReference>
<evidence type="ECO:0000313" key="1">
    <source>
        <dbReference type="EMBL" id="MFC5288147.1"/>
    </source>
</evidence>
<protein>
    <recommendedName>
        <fullName evidence="3">AraC family transcriptional regulator</fullName>
    </recommendedName>
</protein>
<reference evidence="2" key="1">
    <citation type="journal article" date="2019" name="Int. J. Syst. Evol. Microbiol.">
        <title>The Global Catalogue of Microorganisms (GCM) 10K type strain sequencing project: providing services to taxonomists for standard genome sequencing and annotation.</title>
        <authorList>
            <consortium name="The Broad Institute Genomics Platform"/>
            <consortium name="The Broad Institute Genome Sequencing Center for Infectious Disease"/>
            <person name="Wu L."/>
            <person name="Ma J."/>
        </authorList>
    </citation>
    <scope>NUCLEOTIDE SEQUENCE [LARGE SCALE GENOMIC DNA]</scope>
    <source>
        <strain evidence="2">CCUG 59778</strain>
    </source>
</reference>
<evidence type="ECO:0000313" key="2">
    <source>
        <dbReference type="Proteomes" id="UP001596157"/>
    </source>
</evidence>
<accession>A0ABW0EL70</accession>
<keyword evidence="2" id="KW-1185">Reference proteome</keyword>
<organism evidence="1 2">
    <name type="scientific">Actinokineospora guangxiensis</name>
    <dbReference type="NCBI Taxonomy" id="1490288"/>
    <lineage>
        <taxon>Bacteria</taxon>
        <taxon>Bacillati</taxon>
        <taxon>Actinomycetota</taxon>
        <taxon>Actinomycetes</taxon>
        <taxon>Pseudonocardiales</taxon>
        <taxon>Pseudonocardiaceae</taxon>
        <taxon>Actinokineospora</taxon>
    </lineage>
</organism>
<comment type="caution">
    <text evidence="1">The sequence shown here is derived from an EMBL/GenBank/DDBJ whole genome shotgun (WGS) entry which is preliminary data.</text>
</comment>
<dbReference type="RefSeq" id="WP_378247795.1">
    <property type="nucleotide sequence ID" value="NZ_JBHSKF010000005.1"/>
</dbReference>
<gene>
    <name evidence="1" type="ORF">ACFPM7_13890</name>
</gene>
<evidence type="ECO:0008006" key="3">
    <source>
        <dbReference type="Google" id="ProtNLM"/>
    </source>
</evidence>
<sequence>MTGTIDARTTVLLAREALLLWPRGESHQVDPAVADLWPVFAVVVDDRDLRRAPGGRSLRGRVDGRSAFTLLDGVARWDVLAGDTPLLSLSVRSSAPVRISLDLVLPAHSLLGELDRLAAGPTVGITTASRAEALGSGADVRAALRALALARSAPSPDVALLAQR</sequence>
<proteinExistence type="predicted"/>